<dbReference type="EMBL" id="BAABLM010000001">
    <property type="protein sequence ID" value="GAA4666971.1"/>
    <property type="molecule type" value="Genomic_DNA"/>
</dbReference>
<comment type="caution">
    <text evidence="1">The sequence shown here is derived from an EMBL/GenBank/DDBJ whole genome shotgun (WGS) entry which is preliminary data.</text>
</comment>
<gene>
    <name evidence="1" type="ORF">GCM10025780_06210</name>
</gene>
<evidence type="ECO:0000313" key="2">
    <source>
        <dbReference type="Proteomes" id="UP001501295"/>
    </source>
</evidence>
<evidence type="ECO:0000313" key="1">
    <source>
        <dbReference type="EMBL" id="GAA4666971.1"/>
    </source>
</evidence>
<proteinExistence type="predicted"/>
<keyword evidence="2" id="KW-1185">Reference proteome</keyword>
<reference evidence="2" key="1">
    <citation type="journal article" date="2019" name="Int. J. Syst. Evol. Microbiol.">
        <title>The Global Catalogue of Microorganisms (GCM) 10K type strain sequencing project: providing services to taxonomists for standard genome sequencing and annotation.</title>
        <authorList>
            <consortium name="The Broad Institute Genomics Platform"/>
            <consortium name="The Broad Institute Genome Sequencing Center for Infectious Disease"/>
            <person name="Wu L."/>
            <person name="Ma J."/>
        </authorList>
    </citation>
    <scope>NUCLEOTIDE SEQUENCE [LARGE SCALE GENOMIC DNA]</scope>
    <source>
        <strain evidence="2">JCM 18956</strain>
    </source>
</reference>
<dbReference type="Proteomes" id="UP001501295">
    <property type="component" value="Unassembled WGS sequence"/>
</dbReference>
<sequence length="119" mass="13818">MNFTELQAGLRQAGVDPDRVNMSQGDLDLWAHNIVFEKGFYTSYVNDGRDEFFREFSYEGRPVEFVTEDEICDYLWKKLTAPTPVPKKSTHTPEQLEVRKNELMADTLRRLSKRRGGKG</sequence>
<dbReference type="RefSeq" id="WP_345373078.1">
    <property type="nucleotide sequence ID" value="NZ_BAABLM010000001.1"/>
</dbReference>
<name>A0ABP8VLM5_9MICO</name>
<accession>A0ABP8VLM5</accession>
<organism evidence="1 2">
    <name type="scientific">Frondihabitans cladoniiphilus</name>
    <dbReference type="NCBI Taxonomy" id="715785"/>
    <lineage>
        <taxon>Bacteria</taxon>
        <taxon>Bacillati</taxon>
        <taxon>Actinomycetota</taxon>
        <taxon>Actinomycetes</taxon>
        <taxon>Micrococcales</taxon>
        <taxon>Microbacteriaceae</taxon>
        <taxon>Frondihabitans</taxon>
    </lineage>
</organism>
<protein>
    <submittedName>
        <fullName evidence="1">Uncharacterized protein</fullName>
    </submittedName>
</protein>